<evidence type="ECO:0000313" key="1">
    <source>
        <dbReference type="EMBL" id="NWS56936.1"/>
    </source>
</evidence>
<evidence type="ECO:0000313" key="2">
    <source>
        <dbReference type="Proteomes" id="UP000541181"/>
    </source>
</evidence>
<keyword evidence="2" id="KW-1185">Reference proteome</keyword>
<sequence>GQNACEEDFIYCLLVPLKPPPGHSFHLEMGTEGETLVRNCRLRVKLECMCTRERRLGDVLCFLHHPADELRSRQKASLLETLCTGSYLDVQKTAFWLQELMGAACAAVPQAARSKLTVLPSTRFCKLKVTNSFKISLFIELILAVQQGNEDTFVSME</sequence>
<accession>A0A7K5GIP3</accession>
<dbReference type="AlphaFoldDB" id="A0A7K5GIP3"/>
<gene>
    <name evidence="1" type="primary">Itpripl1_0</name>
    <name evidence="1" type="ORF">CHUBUR_R15560</name>
</gene>
<organism evidence="1 2">
    <name type="scientific">Chunga burmeisteri</name>
    <name type="common">Black-legged seriema</name>
    <dbReference type="NCBI Taxonomy" id="1352770"/>
    <lineage>
        <taxon>Eukaryota</taxon>
        <taxon>Metazoa</taxon>
        <taxon>Chordata</taxon>
        <taxon>Craniata</taxon>
        <taxon>Vertebrata</taxon>
        <taxon>Euteleostomi</taxon>
        <taxon>Archelosauria</taxon>
        <taxon>Archosauria</taxon>
        <taxon>Dinosauria</taxon>
        <taxon>Saurischia</taxon>
        <taxon>Theropoda</taxon>
        <taxon>Coelurosauria</taxon>
        <taxon>Aves</taxon>
        <taxon>Neognathae</taxon>
        <taxon>Neoaves</taxon>
        <taxon>Telluraves</taxon>
        <taxon>Australaves</taxon>
        <taxon>Cariamiformes</taxon>
        <taxon>Cariamidae</taxon>
        <taxon>Chunga</taxon>
    </lineage>
</organism>
<protein>
    <submittedName>
        <fullName evidence="1">IPIL1 protein</fullName>
    </submittedName>
</protein>
<dbReference type="Proteomes" id="UP000541181">
    <property type="component" value="Unassembled WGS sequence"/>
</dbReference>
<dbReference type="EMBL" id="VZRC01000216">
    <property type="protein sequence ID" value="NWS56936.1"/>
    <property type="molecule type" value="Genomic_DNA"/>
</dbReference>
<name>A0A7K5GIP3_9AVES</name>
<dbReference type="OrthoDB" id="9390510at2759"/>
<comment type="caution">
    <text evidence="1">The sequence shown here is derived from an EMBL/GenBank/DDBJ whole genome shotgun (WGS) entry which is preliminary data.</text>
</comment>
<proteinExistence type="predicted"/>
<reference evidence="1 2" key="1">
    <citation type="submission" date="2019-09" db="EMBL/GenBank/DDBJ databases">
        <title>Bird 10,000 Genomes (B10K) Project - Family phase.</title>
        <authorList>
            <person name="Zhang G."/>
        </authorList>
    </citation>
    <scope>NUCLEOTIDE SEQUENCE [LARGE SCALE GENOMIC DNA]</scope>
    <source>
        <strain evidence="1">B10K-CU-031-22</strain>
    </source>
</reference>
<feature type="non-terminal residue" evidence="1">
    <location>
        <position position="157"/>
    </location>
</feature>
<feature type="non-terminal residue" evidence="1">
    <location>
        <position position="1"/>
    </location>
</feature>